<evidence type="ECO:0000313" key="2">
    <source>
        <dbReference type="Proteomes" id="UP001432014"/>
    </source>
</evidence>
<proteinExistence type="predicted"/>
<reference evidence="1 2" key="1">
    <citation type="submission" date="2022-10" db="EMBL/GenBank/DDBJ databases">
        <title>The complete genomes of actinobacterial strains from the NBC collection.</title>
        <authorList>
            <person name="Joergensen T.S."/>
            <person name="Alvarez Arevalo M."/>
            <person name="Sterndorff E.B."/>
            <person name="Faurdal D."/>
            <person name="Vuksanovic O."/>
            <person name="Mourched A.-S."/>
            <person name="Charusanti P."/>
            <person name="Shaw S."/>
            <person name="Blin K."/>
            <person name="Weber T."/>
        </authorList>
    </citation>
    <scope>NUCLEOTIDE SEQUENCE [LARGE SCALE GENOMIC DNA]</scope>
    <source>
        <strain evidence="1 2">NBC_01247</strain>
    </source>
</reference>
<gene>
    <name evidence="1" type="ORF">OG469_09355</name>
</gene>
<sequence>MTTKQQSYTLEGIAFFEAVKAVFDQHPEAKGRYALASLALENAMGIDLARKSGFSRAEDGRIITEFVDRDAPGLRSTSHRTCRKWDFNGDCLDWWEPVI</sequence>
<keyword evidence="2" id="KW-1185">Reference proteome</keyword>
<accession>A0ABZ1W4F3</accession>
<dbReference type="Proteomes" id="UP001432014">
    <property type="component" value="Chromosome"/>
</dbReference>
<dbReference type="RefSeq" id="WP_329499669.1">
    <property type="nucleotide sequence ID" value="NZ_CP108460.1"/>
</dbReference>
<evidence type="ECO:0000313" key="1">
    <source>
        <dbReference type="EMBL" id="WUS55700.1"/>
    </source>
</evidence>
<protein>
    <submittedName>
        <fullName evidence="1">Uncharacterized protein</fullName>
    </submittedName>
</protein>
<dbReference type="EMBL" id="CP108482">
    <property type="protein sequence ID" value="WUS55700.1"/>
    <property type="molecule type" value="Genomic_DNA"/>
</dbReference>
<organism evidence="1 2">
    <name type="scientific">Kitasatospora herbaricolor</name>
    <dbReference type="NCBI Taxonomy" id="68217"/>
    <lineage>
        <taxon>Bacteria</taxon>
        <taxon>Bacillati</taxon>
        <taxon>Actinomycetota</taxon>
        <taxon>Actinomycetes</taxon>
        <taxon>Kitasatosporales</taxon>
        <taxon>Streptomycetaceae</taxon>
        <taxon>Kitasatospora</taxon>
    </lineage>
</organism>
<name>A0ABZ1W4F3_9ACTN</name>